<dbReference type="InterPro" id="IPR015943">
    <property type="entry name" value="WD40/YVTN_repeat-like_dom_sf"/>
</dbReference>
<dbReference type="PANTHER" id="PTHR19855:SF12">
    <property type="entry name" value="WD REPEAT-CONTAINING PROTEIN 37"/>
    <property type="match status" value="1"/>
</dbReference>
<evidence type="ECO:0000256" key="3">
    <source>
        <dbReference type="ARBA" id="ARBA00022490"/>
    </source>
</evidence>
<evidence type="ECO:0000256" key="5">
    <source>
        <dbReference type="ARBA" id="ARBA00040954"/>
    </source>
</evidence>
<protein>
    <recommendedName>
        <fullName evidence="5">WD repeat-containing protein 37</fullName>
    </recommendedName>
</protein>
<name>A0A8E0S3D7_9TREM</name>
<comment type="subcellular location">
    <subcellularLocation>
        <location evidence="2">Cytoplasm</location>
    </subcellularLocation>
    <subcellularLocation>
        <location evidence="1">Nucleus</location>
    </subcellularLocation>
</comment>
<dbReference type="InterPro" id="IPR036322">
    <property type="entry name" value="WD40_repeat_dom_sf"/>
</dbReference>
<dbReference type="InterPro" id="IPR001680">
    <property type="entry name" value="WD40_rpt"/>
</dbReference>
<dbReference type="OrthoDB" id="9984207at2759"/>
<dbReference type="Gene3D" id="2.130.10.10">
    <property type="entry name" value="YVTN repeat-like/Quinoprotein amine dehydrogenase"/>
    <property type="match status" value="1"/>
</dbReference>
<keyword evidence="6" id="KW-0853">WD repeat</keyword>
<proteinExistence type="predicted"/>
<evidence type="ECO:0000256" key="2">
    <source>
        <dbReference type="ARBA" id="ARBA00004496"/>
    </source>
</evidence>
<dbReference type="Pfam" id="PF00400">
    <property type="entry name" value="WD40"/>
    <property type="match status" value="2"/>
</dbReference>
<organism evidence="8 9">
    <name type="scientific">Fasciolopsis buskii</name>
    <dbReference type="NCBI Taxonomy" id="27845"/>
    <lineage>
        <taxon>Eukaryota</taxon>
        <taxon>Metazoa</taxon>
        <taxon>Spiralia</taxon>
        <taxon>Lophotrochozoa</taxon>
        <taxon>Platyhelminthes</taxon>
        <taxon>Trematoda</taxon>
        <taxon>Digenea</taxon>
        <taxon>Plagiorchiida</taxon>
        <taxon>Echinostomata</taxon>
        <taxon>Echinostomatoidea</taxon>
        <taxon>Fasciolidae</taxon>
        <taxon>Fasciolopsis</taxon>
    </lineage>
</organism>
<dbReference type="SMART" id="SM00320">
    <property type="entry name" value="WD40"/>
    <property type="match status" value="2"/>
</dbReference>
<keyword evidence="9" id="KW-1185">Reference proteome</keyword>
<dbReference type="EMBL" id="LUCM01000399">
    <property type="protein sequence ID" value="KAA0200593.1"/>
    <property type="molecule type" value="Genomic_DNA"/>
</dbReference>
<keyword evidence="4" id="KW-0539">Nucleus</keyword>
<accession>A0A8E0S3D7</accession>
<sequence>MSFAARVVSEREVAQEVSNLPVTPSNQNTSALSGHVDINADSITEYTGPVESVLPREFRQRLHKYFARIEREFEREYRRLYGENLALQERLEKFEDTEHPEGPTLAKKIGASLLSQRFKQQYKQSASRFVSSLRPSTGHTGSTAGPHPVLTSSHTTAAGAGAVTSALPVGSVCSAQTIPSTTAPSTVFAGTLAGHGGSWQLISRVAGHRDGIWEVTPHRRFLATASADNTVRLWTNSAQVNCLMVYLGHYGSANSVRFRSRDHLLLTSSGDGTAHLIRLPFDLLMKAASCLNTVSQIPTTGSGAVAAAFEAASSALTSEFAGSGAISLGMSSGEQLTKDTFSYWHICSSS</sequence>
<evidence type="ECO:0000313" key="9">
    <source>
        <dbReference type="Proteomes" id="UP000728185"/>
    </source>
</evidence>
<dbReference type="PANTHER" id="PTHR19855">
    <property type="entry name" value="WD40 REPEAT PROTEIN 12, 37"/>
    <property type="match status" value="1"/>
</dbReference>
<dbReference type="AlphaFoldDB" id="A0A8E0S3D7"/>
<dbReference type="GO" id="GO:0005737">
    <property type="term" value="C:cytoplasm"/>
    <property type="evidence" value="ECO:0007669"/>
    <property type="project" value="UniProtKB-SubCell"/>
</dbReference>
<dbReference type="Proteomes" id="UP000728185">
    <property type="component" value="Unassembled WGS sequence"/>
</dbReference>
<evidence type="ECO:0000256" key="1">
    <source>
        <dbReference type="ARBA" id="ARBA00004123"/>
    </source>
</evidence>
<reference evidence="8" key="1">
    <citation type="submission" date="2019-05" db="EMBL/GenBank/DDBJ databases">
        <title>Annotation for the trematode Fasciolopsis buski.</title>
        <authorList>
            <person name="Choi Y.-J."/>
        </authorList>
    </citation>
    <scope>NUCLEOTIDE SEQUENCE</scope>
    <source>
        <strain evidence="8">HT</strain>
        <tissue evidence="8">Whole worm</tissue>
    </source>
</reference>
<gene>
    <name evidence="8" type="ORF">FBUS_10290</name>
</gene>
<evidence type="ECO:0000256" key="7">
    <source>
        <dbReference type="SAM" id="MobiDB-lite"/>
    </source>
</evidence>
<comment type="caution">
    <text evidence="8">The sequence shown here is derived from an EMBL/GenBank/DDBJ whole genome shotgun (WGS) entry which is preliminary data.</text>
</comment>
<dbReference type="GO" id="GO:0005634">
    <property type="term" value="C:nucleus"/>
    <property type="evidence" value="ECO:0007669"/>
    <property type="project" value="UniProtKB-SubCell"/>
</dbReference>
<evidence type="ECO:0000256" key="4">
    <source>
        <dbReference type="ARBA" id="ARBA00023242"/>
    </source>
</evidence>
<feature type="compositionally biased region" description="Polar residues" evidence="7">
    <location>
        <begin position="129"/>
        <end position="143"/>
    </location>
</feature>
<feature type="repeat" description="WD" evidence="6">
    <location>
        <begin position="205"/>
        <end position="234"/>
    </location>
</feature>
<evidence type="ECO:0000313" key="8">
    <source>
        <dbReference type="EMBL" id="KAA0200593.1"/>
    </source>
</evidence>
<dbReference type="SUPFAM" id="SSF50978">
    <property type="entry name" value="WD40 repeat-like"/>
    <property type="match status" value="1"/>
</dbReference>
<dbReference type="PROSITE" id="PS50082">
    <property type="entry name" value="WD_REPEATS_2"/>
    <property type="match status" value="1"/>
</dbReference>
<keyword evidence="3" id="KW-0963">Cytoplasm</keyword>
<feature type="region of interest" description="Disordered" evidence="7">
    <location>
        <begin position="129"/>
        <end position="153"/>
    </location>
</feature>
<evidence type="ECO:0000256" key="6">
    <source>
        <dbReference type="PROSITE-ProRule" id="PRU00221"/>
    </source>
</evidence>